<name>A0A9P3H3Z0_9FUNG</name>
<evidence type="ECO:0000256" key="1">
    <source>
        <dbReference type="SAM" id="MobiDB-lite"/>
    </source>
</evidence>
<proteinExistence type="predicted"/>
<reference evidence="2" key="2">
    <citation type="journal article" date="2022" name="Microbiol. Resour. Announc.">
        <title>Whole-Genome Sequence of Entomortierella parvispora E1425, a Mucoromycotan Fungus Associated with Burkholderiaceae-Related Endosymbiotic Bacteria.</title>
        <authorList>
            <person name="Herlambang A."/>
            <person name="Guo Y."/>
            <person name="Takashima Y."/>
            <person name="Narisawa K."/>
            <person name="Ohta H."/>
            <person name="Nishizawa T."/>
        </authorList>
    </citation>
    <scope>NUCLEOTIDE SEQUENCE</scope>
    <source>
        <strain evidence="2">E1425</strain>
    </source>
</reference>
<protein>
    <submittedName>
        <fullName evidence="2">Uncharacterized protein</fullName>
    </submittedName>
</protein>
<gene>
    <name evidence="2" type="ORF">EMPS_02029</name>
</gene>
<organism evidence="2 3">
    <name type="scientific">Entomortierella parvispora</name>
    <dbReference type="NCBI Taxonomy" id="205924"/>
    <lineage>
        <taxon>Eukaryota</taxon>
        <taxon>Fungi</taxon>
        <taxon>Fungi incertae sedis</taxon>
        <taxon>Mucoromycota</taxon>
        <taxon>Mortierellomycotina</taxon>
        <taxon>Mortierellomycetes</taxon>
        <taxon>Mortierellales</taxon>
        <taxon>Mortierellaceae</taxon>
        <taxon>Entomortierella</taxon>
    </lineage>
</organism>
<dbReference type="EMBL" id="BQFW01000002">
    <property type="protein sequence ID" value="GJJ69681.1"/>
    <property type="molecule type" value="Genomic_DNA"/>
</dbReference>
<feature type="compositionally biased region" description="Polar residues" evidence="1">
    <location>
        <begin position="89"/>
        <end position="98"/>
    </location>
</feature>
<comment type="caution">
    <text evidence="2">The sequence shown here is derived from an EMBL/GenBank/DDBJ whole genome shotgun (WGS) entry which is preliminary data.</text>
</comment>
<feature type="region of interest" description="Disordered" evidence="1">
    <location>
        <begin position="62"/>
        <end position="102"/>
    </location>
</feature>
<keyword evidence="3" id="KW-1185">Reference proteome</keyword>
<evidence type="ECO:0000313" key="3">
    <source>
        <dbReference type="Proteomes" id="UP000827284"/>
    </source>
</evidence>
<sequence length="133" mass="15091">MGCKKSRRFSLIRIFGSNNTPQPSPSSIENIPEHYCPSPPQPSHRHLRNDLHAKLLRERRNSIASMSDNRMFRSKSSFDVKASRPFLSRGSSQATTTPAPEMNEKMRQFDELLQTHCGGTIRISLTPSLLQEP</sequence>
<evidence type="ECO:0000313" key="2">
    <source>
        <dbReference type="EMBL" id="GJJ69681.1"/>
    </source>
</evidence>
<reference evidence="2" key="1">
    <citation type="submission" date="2021-11" db="EMBL/GenBank/DDBJ databases">
        <authorList>
            <person name="Herlambang A."/>
            <person name="Guo Y."/>
            <person name="Takashima Y."/>
            <person name="Nishizawa T."/>
        </authorList>
    </citation>
    <scope>NUCLEOTIDE SEQUENCE</scope>
    <source>
        <strain evidence="2">E1425</strain>
    </source>
</reference>
<accession>A0A9P3H3Z0</accession>
<dbReference type="Proteomes" id="UP000827284">
    <property type="component" value="Unassembled WGS sequence"/>
</dbReference>
<dbReference type="AlphaFoldDB" id="A0A9P3H3Z0"/>
<dbReference type="OrthoDB" id="2392478at2759"/>